<feature type="domain" description="Helicase C-terminal" evidence="6">
    <location>
        <begin position="623"/>
        <end position="781"/>
    </location>
</feature>
<dbReference type="SMART" id="SM00487">
    <property type="entry name" value="DEXDc"/>
    <property type="match status" value="1"/>
</dbReference>
<keyword evidence="3" id="KW-0067">ATP-binding</keyword>
<dbReference type="SUPFAM" id="SSF52540">
    <property type="entry name" value="P-loop containing nucleoside triphosphate hydrolases"/>
    <property type="match status" value="2"/>
</dbReference>
<feature type="compositionally biased region" description="Pro residues" evidence="4">
    <location>
        <begin position="1151"/>
        <end position="1171"/>
    </location>
</feature>
<dbReference type="Pfam" id="PF16761">
    <property type="entry name" value="Clr2_transil"/>
    <property type="match status" value="1"/>
</dbReference>
<feature type="compositionally biased region" description="Basic residues" evidence="4">
    <location>
        <begin position="1"/>
        <end position="10"/>
    </location>
</feature>
<evidence type="ECO:0000313" key="7">
    <source>
        <dbReference type="EMBL" id="SLM40282.1"/>
    </source>
</evidence>
<dbReference type="InterPro" id="IPR027417">
    <property type="entry name" value="P-loop_NTPase"/>
</dbReference>
<dbReference type="InterPro" id="IPR031915">
    <property type="entry name" value="Clr2_N"/>
</dbReference>
<dbReference type="PROSITE" id="PS51194">
    <property type="entry name" value="HELICASE_CTER"/>
    <property type="match status" value="1"/>
</dbReference>
<sequence>MTDRHLRRKERISYNISDDSDTADPLSGVSTFTSPDKPKRNRRIIDLEDEELEVIELATVPLPRLSSAGHSLRQPKDIHLSLRAQENGDKPILKKRRIDPSIHKKKPTTRLTSNAPAPTRSARNEIRDLIATETAGKRAKFFVAKKEYFLPLLPESSHVSKLVEQHGHAQAAKSVDTDADMTVPYEVLETQPKGVKATMKPYQLAGLSFLVYLYRNGVSGILGDEMGLGKTLQTLSLIQYLKESRKSSTWEDEIRPCLVVCPLSVLSSWMAEARRWTPDLKVLRFHGSAQERNRLKRVASGEEDMNGNQTTRAKRKKNQRLTATGKPIINLESDEENDYEQRGVDLIVTTYEGFQAEHSWFKKAFVWRYVVLDEGHKIKNDLSQISQSLQSLGAEYRLILTGTPLQNNLVELWALLHWLYPEVFTERTAELFRSSFDLTRGKISTTVMDDARRLLELIMLRRMKNSPGVSLNLPPKTDVLLFVPLTPMQRFWYTRLLTRADHGLLEELFQGAKEKEASAIQQEIQTKKEWEDKDIEELEALQKVSGGAGHDWEESKAIMRQAIEQEQMDEGRKSAWRKLMNLLMQLRKCCNHPYQLPHAEPDPYYLGEHVIHASGKFIVLDKIIDELVVKQKKKVLVFSGFTRMLDCVEDFLALRGGDGEKFKYVRLDGGTLRARRNLGIRMFNNVESDYRVMLISTRAGGLGINLATASDVVMLDQDWNPQIMLQAEARAHRIGQTNPVTVYKLCTQGTVEEQMMGRIQKKLYLSAKVTESLPSTFSESAKKKKGRANTAADEDMPQLDTSQLMSLVRRGAQALAHPEIDVNEMLGWDWPTMLEKCRDKPADIHVSEQTHADAVVKEEDEKKWLSQMEHVESRVFQGKQYTREKEISGYSDIKQEWAREERRKGKNTTVMVDGFAISKESMLCGEWEAVPTLAGKDPRLAEPKREKKSTVVNQELDQTPNAKGVSDYYTELDFGDPKEVDWRRKLAGMLMREIGGKEEQNKNYILAALPENYRLYEHVKNVISEKTGELLKPSRNHAKGPNERQDAYLYGHPQGRKKRYRSPGDFFPHLLWMATDETGDPDNCACKVCAPDEIQVFEKPGKVKPEPVSKKEETTLKREGTPPKSVTVGTNPKVVIPKGTISQDLTRPTVKPSPSPAAVKPPPPPAAPPAPRITTPSLNTPTPLPPSRCYEQDQDSQYSKYLFRPGELVWFNKGVAWGLAVIVKRDLFKDQRHQDRPKYLVQPLSHPFSHPSLKIITSEDLLRPWLAWSAPGPTHPTLAAGGLSYDTIDWRAVLQGQYGQGDAEVDGSIFGAKAIDESYTLIEPLDNPNTNPSERHYNPNTNPSERHYNGLYLGGEKIWIGESVRLRINQGHDIMVLHSIVEISRPSNFPPPTVHLTGDIYTFHTLPFTPGREPPDTPHLPTRLRLDLDYRNRATIPTKRTVSYWKLLQPAARLGLADIKGRWYESSLLLPILRGAADFTRDLRRGDIGDAGFWMNGRGDSSAAGTGTGRAGDANVGKTGLNEHFTHFLSG</sequence>
<feature type="compositionally biased region" description="Basic and acidic residues" evidence="4">
    <location>
        <begin position="1100"/>
        <end position="1121"/>
    </location>
</feature>
<dbReference type="GO" id="GO:0005524">
    <property type="term" value="F:ATP binding"/>
    <property type="evidence" value="ECO:0007669"/>
    <property type="project" value="InterPro"/>
</dbReference>
<dbReference type="Pfam" id="PF00176">
    <property type="entry name" value="SNF2-rel_dom"/>
    <property type="match status" value="1"/>
</dbReference>
<feature type="region of interest" description="Disordered" evidence="4">
    <location>
        <begin position="775"/>
        <end position="794"/>
    </location>
</feature>
<dbReference type="PANTHER" id="PTHR10799">
    <property type="entry name" value="SNF2/RAD54 HELICASE FAMILY"/>
    <property type="match status" value="1"/>
</dbReference>
<dbReference type="SMART" id="SM00490">
    <property type="entry name" value="HELICc"/>
    <property type="match status" value="1"/>
</dbReference>
<evidence type="ECO:0000256" key="1">
    <source>
        <dbReference type="ARBA" id="ARBA00022741"/>
    </source>
</evidence>
<dbReference type="InterPro" id="IPR038718">
    <property type="entry name" value="SNF2-like_sf"/>
</dbReference>
<reference evidence="8" key="1">
    <citation type="submission" date="2017-03" db="EMBL/GenBank/DDBJ databases">
        <authorList>
            <person name="Sharma R."/>
            <person name="Thines M."/>
        </authorList>
    </citation>
    <scope>NUCLEOTIDE SEQUENCE [LARGE SCALE GENOMIC DNA]</scope>
</reference>
<feature type="region of interest" description="Disordered" evidence="4">
    <location>
        <begin position="1"/>
        <end position="39"/>
    </location>
</feature>
<dbReference type="InterPro" id="IPR049730">
    <property type="entry name" value="SNF2/RAD54-like_C"/>
</dbReference>
<dbReference type="Pfam" id="PF00271">
    <property type="entry name" value="Helicase_C"/>
    <property type="match status" value="1"/>
</dbReference>
<keyword evidence="2" id="KW-0378">Hydrolase</keyword>
<evidence type="ECO:0000256" key="4">
    <source>
        <dbReference type="SAM" id="MobiDB-lite"/>
    </source>
</evidence>
<dbReference type="PROSITE" id="PS51192">
    <property type="entry name" value="HELICASE_ATP_BIND_1"/>
    <property type="match status" value="1"/>
</dbReference>
<feature type="region of interest" description="Disordered" evidence="4">
    <location>
        <begin position="1100"/>
        <end position="1191"/>
    </location>
</feature>
<keyword evidence="8" id="KW-1185">Reference proteome</keyword>
<dbReference type="Gene3D" id="3.40.50.10810">
    <property type="entry name" value="Tandem AAA-ATPase domain"/>
    <property type="match status" value="1"/>
</dbReference>
<dbReference type="InterPro" id="IPR000330">
    <property type="entry name" value="SNF2_N"/>
</dbReference>
<evidence type="ECO:0000256" key="3">
    <source>
        <dbReference type="ARBA" id="ARBA00022840"/>
    </source>
</evidence>
<name>A0A1W5DBH0_9LECA</name>
<dbReference type="Gene3D" id="3.40.50.300">
    <property type="entry name" value="P-loop containing nucleotide triphosphate hydrolases"/>
    <property type="match status" value="1"/>
</dbReference>
<dbReference type="InterPro" id="IPR014001">
    <property type="entry name" value="Helicase_ATP-bd"/>
</dbReference>
<dbReference type="CDD" id="cd17919">
    <property type="entry name" value="DEXHc_Snf"/>
    <property type="match status" value="1"/>
</dbReference>
<evidence type="ECO:0000259" key="6">
    <source>
        <dbReference type="PROSITE" id="PS51194"/>
    </source>
</evidence>
<dbReference type="Pfam" id="PF10383">
    <property type="entry name" value="Clr2"/>
    <property type="match status" value="1"/>
</dbReference>
<evidence type="ECO:0000313" key="8">
    <source>
        <dbReference type="Proteomes" id="UP000192927"/>
    </source>
</evidence>
<accession>A0A1W5DBH0</accession>
<dbReference type="CDD" id="cd18793">
    <property type="entry name" value="SF2_C_SNF"/>
    <property type="match status" value="1"/>
</dbReference>
<dbReference type="Proteomes" id="UP000192927">
    <property type="component" value="Unassembled WGS sequence"/>
</dbReference>
<evidence type="ECO:0000256" key="2">
    <source>
        <dbReference type="ARBA" id="ARBA00022801"/>
    </source>
</evidence>
<feature type="domain" description="Helicase ATP-binding" evidence="5">
    <location>
        <begin position="211"/>
        <end position="422"/>
    </location>
</feature>
<proteinExistence type="predicted"/>
<dbReference type="GO" id="GO:0016787">
    <property type="term" value="F:hydrolase activity"/>
    <property type="evidence" value="ECO:0007669"/>
    <property type="project" value="UniProtKB-KW"/>
</dbReference>
<feature type="region of interest" description="Disordered" evidence="4">
    <location>
        <begin position="295"/>
        <end position="319"/>
    </location>
</feature>
<dbReference type="InterPro" id="IPR001650">
    <property type="entry name" value="Helicase_C-like"/>
</dbReference>
<dbReference type="InterPro" id="IPR018839">
    <property type="entry name" value="Tscrpt-silencing_Clr2_C"/>
</dbReference>
<feature type="region of interest" description="Disordered" evidence="4">
    <location>
        <begin position="100"/>
        <end position="121"/>
    </location>
</feature>
<organism evidence="7 8">
    <name type="scientific">Lasallia pustulata</name>
    <dbReference type="NCBI Taxonomy" id="136370"/>
    <lineage>
        <taxon>Eukaryota</taxon>
        <taxon>Fungi</taxon>
        <taxon>Dikarya</taxon>
        <taxon>Ascomycota</taxon>
        <taxon>Pezizomycotina</taxon>
        <taxon>Lecanoromycetes</taxon>
        <taxon>OSLEUM clade</taxon>
        <taxon>Umbilicariomycetidae</taxon>
        <taxon>Umbilicariales</taxon>
        <taxon>Umbilicariaceae</taxon>
        <taxon>Lasallia</taxon>
    </lineage>
</organism>
<evidence type="ECO:0000259" key="5">
    <source>
        <dbReference type="PROSITE" id="PS51192"/>
    </source>
</evidence>
<dbReference type="EMBL" id="FWEW01003658">
    <property type="protein sequence ID" value="SLM40282.1"/>
    <property type="molecule type" value="Genomic_DNA"/>
</dbReference>
<protein>
    <submittedName>
        <fullName evidence="7">Iswi chromatin-remodeling complex atpase isw2</fullName>
    </submittedName>
</protein>
<keyword evidence="1" id="KW-0547">Nucleotide-binding</keyword>